<comment type="caution">
    <text evidence="3">The sequence shown here is derived from an EMBL/GenBank/DDBJ whole genome shotgun (WGS) entry which is preliminary data.</text>
</comment>
<dbReference type="PANTHER" id="PTHR33171">
    <property type="entry name" value="LAR_N DOMAIN-CONTAINING PROTEIN"/>
    <property type="match status" value="1"/>
</dbReference>
<accession>A0A6H3F7X3</accession>
<reference evidence="3 4" key="1">
    <citation type="submission" date="2018-12" db="EMBL/GenBank/DDBJ databases">
        <title>First genome draft of Desulfovibrio legallis sp. nov.</title>
        <authorList>
            <person name="Ben Dhia O."/>
            <person name="Najjari A."/>
            <person name="Ferjani R."/>
            <person name="Fhoula I."/>
            <person name="Fardeau M.-L."/>
            <person name="Boudabbous A."/>
            <person name="Ouzari H.I."/>
        </authorList>
    </citation>
    <scope>NUCLEOTIDE SEQUENCE [LARGE SCALE GENOMIC DNA]</scope>
    <source>
        <strain evidence="3 4">H1T</strain>
    </source>
</reference>
<dbReference type="InterPro" id="IPR048068">
    <property type="entry name" value="LarA-like"/>
</dbReference>
<dbReference type="Proteomes" id="UP000292919">
    <property type="component" value="Unassembled WGS sequence"/>
</dbReference>
<dbReference type="InterPro" id="IPR047926">
    <property type="entry name" value="Ni_dep_LarA"/>
</dbReference>
<dbReference type="InterPro" id="IPR043166">
    <property type="entry name" value="LarA-like_C"/>
</dbReference>
<dbReference type="InterPro" id="IPR018657">
    <property type="entry name" value="LarA-like_N"/>
</dbReference>
<keyword evidence="4" id="KW-1185">Reference proteome</keyword>
<evidence type="ECO:0000259" key="2">
    <source>
        <dbReference type="Pfam" id="PF21113"/>
    </source>
</evidence>
<dbReference type="NCBIfam" id="NF033504">
    <property type="entry name" value="Ni_dep_LarA"/>
    <property type="match status" value="1"/>
</dbReference>
<dbReference type="Pfam" id="PF09861">
    <property type="entry name" value="Lar_N"/>
    <property type="match status" value="1"/>
</dbReference>
<sequence length="432" mass="47033">MAKHLMKYGEQEFSVNLDEDCIACELESNTVSLPQRTAREHVDYALDHPIGSPRLEEIVKPGQTVCIVAPDATRLWQSPHVYIPAVVERLNACGVPDAHIRILTATGSHRSMTREEHMAIVSEDIYKRIPVVDHVCTDSKNMVKAGVTSHGTEVWFNRLAMESDHIVLTGGVVYHFLAGYGGGPKYMLPGIASYETIQRHHNLALNKGFGSGSNPAVRSANLTRDNVFHTDLEEAALLGRPSFLLNVVVDEQYNIIKAVAGDMVKAHREACALVDAIDGVPVAGRTPLVIASAGGAPKDINFYQTIKTLANALAVVEEGGTIILLSACTEGFGSKDTEHQIRDFASMEAREKDLRAHFSIGSYVGFLFAESAEKYHLILVCAMPEEAFAKTGIHVTRTLDEALALARRLNNGNGRLRATLLPHGANTLPKLA</sequence>
<dbReference type="InterPro" id="IPR048520">
    <property type="entry name" value="LarA_C"/>
</dbReference>
<evidence type="ECO:0000259" key="1">
    <source>
        <dbReference type="Pfam" id="PF09861"/>
    </source>
</evidence>
<organism evidence="3 4">
    <name type="scientific">Desulfovibrio legallii</name>
    <dbReference type="NCBI Taxonomy" id="571438"/>
    <lineage>
        <taxon>Bacteria</taxon>
        <taxon>Pseudomonadati</taxon>
        <taxon>Thermodesulfobacteriota</taxon>
        <taxon>Desulfovibrionia</taxon>
        <taxon>Desulfovibrionales</taxon>
        <taxon>Desulfovibrionaceae</taxon>
        <taxon>Desulfovibrio</taxon>
    </lineage>
</organism>
<dbReference type="Gene3D" id="3.90.226.30">
    <property type="match status" value="1"/>
</dbReference>
<dbReference type="EMBL" id="SIXC01000010">
    <property type="protein sequence ID" value="TBH79088.1"/>
    <property type="molecule type" value="Genomic_DNA"/>
</dbReference>
<dbReference type="RefSeq" id="WP_130958110.1">
    <property type="nucleotide sequence ID" value="NZ_JBHSHA010000004.1"/>
</dbReference>
<evidence type="ECO:0000313" key="3">
    <source>
        <dbReference type="EMBL" id="TBH79088.1"/>
    </source>
</evidence>
<name>A0A6H3F7X3_9BACT</name>
<proteinExistence type="predicted"/>
<dbReference type="PANTHER" id="PTHR33171:SF17">
    <property type="entry name" value="LARA-LIKE N-TERMINAL DOMAIN-CONTAINING PROTEIN"/>
    <property type="match status" value="1"/>
</dbReference>
<protein>
    <submittedName>
        <fullName evidence="3">Nickel-dependent lactate racemase</fullName>
    </submittedName>
</protein>
<feature type="domain" description="Lactate racemase C-terminal" evidence="2">
    <location>
        <begin position="287"/>
        <end position="424"/>
    </location>
</feature>
<feature type="domain" description="LarA-like N-terminal" evidence="1">
    <location>
        <begin position="8"/>
        <end position="206"/>
    </location>
</feature>
<dbReference type="Gene3D" id="3.40.50.11440">
    <property type="match status" value="1"/>
</dbReference>
<dbReference type="GO" id="GO:0050043">
    <property type="term" value="F:lactate racemase activity"/>
    <property type="evidence" value="ECO:0007669"/>
    <property type="project" value="InterPro"/>
</dbReference>
<evidence type="ECO:0000313" key="4">
    <source>
        <dbReference type="Proteomes" id="UP000292919"/>
    </source>
</evidence>
<dbReference type="Pfam" id="PF21113">
    <property type="entry name" value="LarA_C"/>
    <property type="match status" value="1"/>
</dbReference>
<gene>
    <name evidence="3" type="primary">larA</name>
    <name evidence="3" type="ORF">EB812_08795</name>
</gene>
<dbReference type="AlphaFoldDB" id="A0A6H3F7X3"/>